<name>A0AAW1IP55_SAPOF</name>
<comment type="caution">
    <text evidence="2">The sequence shown here is derived from an EMBL/GenBank/DDBJ whole genome shotgun (WGS) entry which is preliminary data.</text>
</comment>
<feature type="region of interest" description="Disordered" evidence="1">
    <location>
        <begin position="28"/>
        <end position="50"/>
    </location>
</feature>
<organism evidence="2 3">
    <name type="scientific">Saponaria officinalis</name>
    <name type="common">Common soapwort</name>
    <name type="synonym">Lychnis saponaria</name>
    <dbReference type="NCBI Taxonomy" id="3572"/>
    <lineage>
        <taxon>Eukaryota</taxon>
        <taxon>Viridiplantae</taxon>
        <taxon>Streptophyta</taxon>
        <taxon>Embryophyta</taxon>
        <taxon>Tracheophyta</taxon>
        <taxon>Spermatophyta</taxon>
        <taxon>Magnoliopsida</taxon>
        <taxon>eudicotyledons</taxon>
        <taxon>Gunneridae</taxon>
        <taxon>Pentapetalae</taxon>
        <taxon>Caryophyllales</taxon>
        <taxon>Caryophyllaceae</taxon>
        <taxon>Caryophylleae</taxon>
        <taxon>Saponaria</taxon>
    </lineage>
</organism>
<keyword evidence="3" id="KW-1185">Reference proteome</keyword>
<evidence type="ECO:0000313" key="2">
    <source>
        <dbReference type="EMBL" id="KAK9691540.1"/>
    </source>
</evidence>
<dbReference type="PANTHER" id="PTHR36704:SF1">
    <property type="entry name" value="OS06G0239700 PROTEIN"/>
    <property type="match status" value="1"/>
</dbReference>
<evidence type="ECO:0000313" key="3">
    <source>
        <dbReference type="Proteomes" id="UP001443914"/>
    </source>
</evidence>
<proteinExistence type="predicted"/>
<dbReference type="AlphaFoldDB" id="A0AAW1IP55"/>
<dbReference type="PANTHER" id="PTHR36704">
    <property type="entry name" value="PROTEIN, PUTATIVE-RELATED"/>
    <property type="match status" value="1"/>
</dbReference>
<gene>
    <name evidence="2" type="ORF">RND81_09G202900</name>
</gene>
<protein>
    <submittedName>
        <fullName evidence="2">Uncharacterized protein</fullName>
    </submittedName>
</protein>
<evidence type="ECO:0000256" key="1">
    <source>
        <dbReference type="SAM" id="MobiDB-lite"/>
    </source>
</evidence>
<dbReference type="EMBL" id="JBDFQZ010000009">
    <property type="protein sequence ID" value="KAK9691540.1"/>
    <property type="molecule type" value="Genomic_DNA"/>
</dbReference>
<accession>A0AAW1IP55</accession>
<reference evidence="2" key="1">
    <citation type="submission" date="2024-03" db="EMBL/GenBank/DDBJ databases">
        <title>WGS assembly of Saponaria officinalis var. Norfolk2.</title>
        <authorList>
            <person name="Jenkins J."/>
            <person name="Shu S."/>
            <person name="Grimwood J."/>
            <person name="Barry K."/>
            <person name="Goodstein D."/>
            <person name="Schmutz J."/>
            <person name="Leebens-Mack J."/>
            <person name="Osbourn A."/>
        </authorList>
    </citation>
    <scope>NUCLEOTIDE SEQUENCE [LARGE SCALE GENOMIC DNA]</scope>
    <source>
        <strain evidence="2">JIC</strain>
    </source>
</reference>
<feature type="compositionally biased region" description="Low complexity" evidence="1">
    <location>
        <begin position="34"/>
        <end position="50"/>
    </location>
</feature>
<sequence length="257" mass="28307">MSFLAGRLAGKEAAYFFEESKHAVSRLAQKKKTPISNPNSPISNPSSDISGESVDVLPEILRHSLPAKIYRQETLSEFSSDFSSPKWALRDLNSTPHSGVSPDVLNPLRGYVSLPQVTFGPKRWQLPDAESSVVASTANDLRHEHHIHVNPEKVRAAAEGLSHIGMAFAAATAIIFGSATLMLGVAASKLDVHSIDDIRARGKDILNPKLETIKEGLHPLRDWADKKSKEWHINNEHEIKERPVIKQLSKMMGTKSS</sequence>
<dbReference type="Proteomes" id="UP001443914">
    <property type="component" value="Unassembled WGS sequence"/>
</dbReference>